<feature type="non-terminal residue" evidence="2">
    <location>
        <position position="137"/>
    </location>
</feature>
<dbReference type="InterPro" id="IPR012337">
    <property type="entry name" value="RNaseH-like_sf"/>
</dbReference>
<dbReference type="EMBL" id="BARV01034943">
    <property type="protein sequence ID" value="GAI52124.1"/>
    <property type="molecule type" value="Genomic_DNA"/>
</dbReference>
<dbReference type="GO" id="GO:0003676">
    <property type="term" value="F:nucleic acid binding"/>
    <property type="evidence" value="ECO:0007669"/>
    <property type="project" value="InterPro"/>
</dbReference>
<feature type="domain" description="3'-5' exonuclease" evidence="1">
    <location>
        <begin position="1"/>
        <end position="103"/>
    </location>
</feature>
<proteinExistence type="predicted"/>
<protein>
    <recommendedName>
        <fullName evidence="1">3'-5' exonuclease domain-containing protein</fullName>
    </recommendedName>
</protein>
<dbReference type="InterPro" id="IPR002562">
    <property type="entry name" value="3'-5'_exonuclease_dom"/>
</dbReference>
<dbReference type="AlphaFoldDB" id="X1R955"/>
<gene>
    <name evidence="2" type="ORF">S06H3_54598</name>
</gene>
<dbReference type="SUPFAM" id="SSF53098">
    <property type="entry name" value="Ribonuclease H-like"/>
    <property type="match status" value="1"/>
</dbReference>
<evidence type="ECO:0000259" key="1">
    <source>
        <dbReference type="Pfam" id="PF01612"/>
    </source>
</evidence>
<sequence length="137" mass="15967">MQNAKWDIRVLRNNKMPVPKNIVDTMIAAYCLGLGKQEVRDEETYGDAGMIGGLGLKYLARRHLGMQMSTWQETKDHPEMIPEYNAKDSVATYLLWEKWNEKLPKFFWEIDMPLLGTIMAMEDRGISIDPRFLHNFT</sequence>
<dbReference type="InterPro" id="IPR036397">
    <property type="entry name" value="RNaseH_sf"/>
</dbReference>
<dbReference type="GO" id="GO:0006139">
    <property type="term" value="P:nucleobase-containing compound metabolic process"/>
    <property type="evidence" value="ECO:0007669"/>
    <property type="project" value="InterPro"/>
</dbReference>
<accession>X1R955</accession>
<reference evidence="2" key="1">
    <citation type="journal article" date="2014" name="Front. Microbiol.">
        <title>High frequency of phylogenetically diverse reductive dehalogenase-homologous genes in deep subseafloor sedimentary metagenomes.</title>
        <authorList>
            <person name="Kawai M."/>
            <person name="Futagami T."/>
            <person name="Toyoda A."/>
            <person name="Takaki Y."/>
            <person name="Nishi S."/>
            <person name="Hori S."/>
            <person name="Arai W."/>
            <person name="Tsubouchi T."/>
            <person name="Morono Y."/>
            <person name="Uchiyama I."/>
            <person name="Ito T."/>
            <person name="Fujiyama A."/>
            <person name="Inagaki F."/>
            <person name="Takami H."/>
        </authorList>
    </citation>
    <scope>NUCLEOTIDE SEQUENCE</scope>
    <source>
        <strain evidence="2">Expedition CK06-06</strain>
    </source>
</reference>
<dbReference type="GO" id="GO:0008408">
    <property type="term" value="F:3'-5' exonuclease activity"/>
    <property type="evidence" value="ECO:0007669"/>
    <property type="project" value="InterPro"/>
</dbReference>
<dbReference type="Pfam" id="PF01612">
    <property type="entry name" value="DNA_pol_A_exo1"/>
    <property type="match status" value="1"/>
</dbReference>
<organism evidence="2">
    <name type="scientific">marine sediment metagenome</name>
    <dbReference type="NCBI Taxonomy" id="412755"/>
    <lineage>
        <taxon>unclassified sequences</taxon>
        <taxon>metagenomes</taxon>
        <taxon>ecological metagenomes</taxon>
    </lineage>
</organism>
<dbReference type="Gene3D" id="3.30.420.10">
    <property type="entry name" value="Ribonuclease H-like superfamily/Ribonuclease H"/>
    <property type="match status" value="1"/>
</dbReference>
<name>X1R955_9ZZZZ</name>
<comment type="caution">
    <text evidence="2">The sequence shown here is derived from an EMBL/GenBank/DDBJ whole genome shotgun (WGS) entry which is preliminary data.</text>
</comment>
<evidence type="ECO:0000313" key="2">
    <source>
        <dbReference type="EMBL" id="GAI52124.1"/>
    </source>
</evidence>